<gene>
    <name evidence="1" type="ORF">MM415A01858_0003</name>
</gene>
<dbReference type="AlphaFoldDB" id="A0A6M3JYM7"/>
<accession>A0A6M3JYM7</accession>
<reference evidence="1" key="1">
    <citation type="submission" date="2020-03" db="EMBL/GenBank/DDBJ databases">
        <title>The deep terrestrial virosphere.</title>
        <authorList>
            <person name="Holmfeldt K."/>
            <person name="Nilsson E."/>
            <person name="Simone D."/>
            <person name="Lopez-Fernandez M."/>
            <person name="Wu X."/>
            <person name="de Brujin I."/>
            <person name="Lundin D."/>
            <person name="Andersson A."/>
            <person name="Bertilsson S."/>
            <person name="Dopson M."/>
        </authorList>
    </citation>
    <scope>NUCLEOTIDE SEQUENCE</scope>
    <source>
        <strain evidence="1">MM415A01858</strain>
    </source>
</reference>
<organism evidence="1">
    <name type="scientific">viral metagenome</name>
    <dbReference type="NCBI Taxonomy" id="1070528"/>
    <lineage>
        <taxon>unclassified sequences</taxon>
        <taxon>metagenomes</taxon>
        <taxon>organismal metagenomes</taxon>
    </lineage>
</organism>
<name>A0A6M3JYM7_9ZZZZ</name>
<proteinExistence type="predicted"/>
<evidence type="ECO:0000313" key="1">
    <source>
        <dbReference type="EMBL" id="QJA75193.1"/>
    </source>
</evidence>
<protein>
    <submittedName>
        <fullName evidence="1">Uncharacterized protein</fullName>
    </submittedName>
</protein>
<dbReference type="EMBL" id="MT142147">
    <property type="protein sequence ID" value="QJA75193.1"/>
    <property type="molecule type" value="Genomic_DNA"/>
</dbReference>
<sequence length="165" mass="18859">MAYNKERLFQKICSKIKRDKSITTIDEARIEAGIDRATFYNHFSPNSCSNSTYYENIVDLLLENATNIKKKMKKNWESKKAAPILQLSRFRLLANRDEFNRVSTSNVDITSAGQQILADTSVNIEGEPRKLVENNQNNKLCDILASSKKQIIETKKIESANLVEK</sequence>